<evidence type="ECO:0000313" key="1">
    <source>
        <dbReference type="EMBL" id="MEL0616582.1"/>
    </source>
</evidence>
<organism evidence="1 2">
    <name type="scientific">Cobetia marina</name>
    <name type="common">Deleya marina</name>
    <dbReference type="NCBI Taxonomy" id="28258"/>
    <lineage>
        <taxon>Bacteria</taxon>
        <taxon>Pseudomonadati</taxon>
        <taxon>Pseudomonadota</taxon>
        <taxon>Gammaproteobacteria</taxon>
        <taxon>Oceanospirillales</taxon>
        <taxon>Halomonadaceae</taxon>
        <taxon>Cobetia</taxon>
    </lineage>
</organism>
<dbReference type="Proteomes" id="UP001378242">
    <property type="component" value="Unassembled WGS sequence"/>
</dbReference>
<reference evidence="1 2" key="1">
    <citation type="submission" date="2024-02" db="EMBL/GenBank/DDBJ databases">
        <title>Bacteria isolated from the canopy kelp, Nereocystis luetkeana.</title>
        <authorList>
            <person name="Pfister C.A."/>
            <person name="Younker I.T."/>
            <person name="Light S.H."/>
        </authorList>
    </citation>
    <scope>NUCLEOTIDE SEQUENCE [LARGE SCALE GENOMIC DNA]</scope>
    <source>
        <strain evidence="1 2">TI.5.07</strain>
    </source>
</reference>
<comment type="caution">
    <text evidence="1">The sequence shown here is derived from an EMBL/GenBank/DDBJ whole genome shotgun (WGS) entry which is preliminary data.</text>
</comment>
<protein>
    <submittedName>
        <fullName evidence="1">Uncharacterized protein</fullName>
    </submittedName>
</protein>
<accession>A0ABU9GDM9</accession>
<evidence type="ECO:0000313" key="2">
    <source>
        <dbReference type="Proteomes" id="UP001378242"/>
    </source>
</evidence>
<dbReference type="RefSeq" id="WP_341542226.1">
    <property type="nucleotide sequence ID" value="NZ_JBAKAP010000006.1"/>
</dbReference>
<sequence>MRDIPPSQAEEAPGEEGFIELAPGTLEAIKAAGRKLDDDVKAGRVSSGSSRWITGPGGDRFCIRHQGPTPEPPDTCETDTTAGRRSWWRRLSSWVLPG</sequence>
<name>A0ABU9GDM9_COBMA</name>
<dbReference type="EMBL" id="JBAKAP010000006">
    <property type="protein sequence ID" value="MEL0616582.1"/>
    <property type="molecule type" value="Genomic_DNA"/>
</dbReference>
<gene>
    <name evidence="1" type="ORF">V6243_07025</name>
</gene>
<keyword evidence="2" id="KW-1185">Reference proteome</keyword>
<proteinExistence type="predicted"/>